<dbReference type="PANTHER" id="PTHR33562:SF31">
    <property type="entry name" value="PROTEIN QUIVER"/>
    <property type="match status" value="1"/>
</dbReference>
<protein>
    <recommendedName>
        <fullName evidence="15">UPAR/Ly6 domain-containing protein qvr</fullName>
    </recommendedName>
    <alternativeName>
        <fullName evidence="16">Protein quiver</fullName>
    </alternativeName>
    <alternativeName>
        <fullName evidence="13">Protein sleepless</fullName>
    </alternativeName>
</protein>
<evidence type="ECO:0000256" key="2">
    <source>
        <dbReference type="ARBA" id="ARBA00010522"/>
    </source>
</evidence>
<evidence type="ECO:0000256" key="11">
    <source>
        <dbReference type="ARBA" id="ARBA00023180"/>
    </source>
</evidence>
<reference evidence="20" key="1">
    <citation type="journal article" date="2016" name="Sci. Rep.">
        <title>Molecular characterization of firefly nuptial gifts: a multi-omics approach sheds light on postcopulatory sexual selection.</title>
        <authorList>
            <person name="Al-Wathiqui N."/>
            <person name="Fallon T.R."/>
            <person name="South A."/>
            <person name="Weng J.K."/>
            <person name="Lewis S.M."/>
        </authorList>
    </citation>
    <scope>NUCLEOTIDE SEQUENCE</scope>
</reference>
<keyword evidence="5" id="KW-0812">Transmembrane</keyword>
<keyword evidence="3" id="KW-1003">Cell membrane</keyword>
<keyword evidence="4" id="KW-0336">GPI-anchor</keyword>
<keyword evidence="7" id="KW-1133">Transmembrane helix</keyword>
<evidence type="ECO:0000313" key="22">
    <source>
        <dbReference type="Proteomes" id="UP000327044"/>
    </source>
</evidence>
<evidence type="ECO:0000256" key="8">
    <source>
        <dbReference type="ARBA" id="ARBA00023108"/>
    </source>
</evidence>
<evidence type="ECO:0000256" key="12">
    <source>
        <dbReference type="ARBA" id="ARBA00023288"/>
    </source>
</evidence>
<keyword evidence="12" id="KW-0449">Lipoprotein</keyword>
<dbReference type="InterPro" id="IPR050975">
    <property type="entry name" value="Sleep_regulator"/>
</dbReference>
<reference evidence="21" key="3">
    <citation type="submission" date="2019-08" db="EMBL/GenBank/DDBJ databases">
        <authorList>
            <consortium name="Photinus pyralis genome working group"/>
            <person name="Fallon T.R."/>
            <person name="Sander Lower S.E."/>
            <person name="Weng J.-K."/>
        </authorList>
    </citation>
    <scope>NUCLEOTIDE SEQUENCE</scope>
    <source>
        <strain evidence="21">1611_PpyrPB1</strain>
        <tissue evidence="21">Whole body</tissue>
    </source>
</reference>
<comment type="subunit">
    <text evidence="18">Interacts (via loop 2 of the three-fingered Ly-6 domain) with Sh/shaker; this interaction may stabilize both components of the complex and may be required for targeting or retention of Sh/shaker to neural cell projections. Interacts (via loop 2 of the three-fingered Ly-6 domain) with nAChRalpha3 and potentially other nicotinic acetylcholine receptors; this interaction is required for antagonism of nicotinic acetylcholine receptors.</text>
</comment>
<evidence type="ECO:0000256" key="6">
    <source>
        <dbReference type="ARBA" id="ARBA00022729"/>
    </source>
</evidence>
<evidence type="ECO:0000313" key="20">
    <source>
        <dbReference type="EMBL" id="JAV89460.1"/>
    </source>
</evidence>
<dbReference type="EMBL" id="GEZM01020011">
    <property type="protein sequence ID" value="JAV89460.1"/>
    <property type="molecule type" value="Transcribed_RNA"/>
</dbReference>
<evidence type="ECO:0000256" key="16">
    <source>
        <dbReference type="ARBA" id="ARBA00044561"/>
    </source>
</evidence>
<dbReference type="Pfam" id="PF17064">
    <property type="entry name" value="QVR"/>
    <property type="match status" value="1"/>
</dbReference>
<dbReference type="InParanoid" id="A0A1Y1MY23"/>
<dbReference type="Proteomes" id="UP000327044">
    <property type="component" value="Unassembled WGS sequence"/>
</dbReference>
<dbReference type="PANTHER" id="PTHR33562">
    <property type="entry name" value="ATILLA, ISOFORM B-RELATED-RELATED"/>
    <property type="match status" value="1"/>
</dbReference>
<dbReference type="InterPro" id="IPR031424">
    <property type="entry name" value="QVR-like"/>
</dbReference>
<dbReference type="GO" id="GO:0045121">
    <property type="term" value="C:membrane raft"/>
    <property type="evidence" value="ECO:0007669"/>
    <property type="project" value="UniProtKB-SubCell"/>
</dbReference>
<evidence type="ECO:0000256" key="3">
    <source>
        <dbReference type="ARBA" id="ARBA00022475"/>
    </source>
</evidence>
<dbReference type="GO" id="GO:0098552">
    <property type="term" value="C:side of membrane"/>
    <property type="evidence" value="ECO:0007669"/>
    <property type="project" value="UniProtKB-KW"/>
</dbReference>
<evidence type="ECO:0000256" key="5">
    <source>
        <dbReference type="ARBA" id="ARBA00022692"/>
    </source>
</evidence>
<gene>
    <name evidence="21" type="ORF">PPYR_12540</name>
</gene>
<dbReference type="GO" id="GO:0030431">
    <property type="term" value="P:sleep"/>
    <property type="evidence" value="ECO:0007669"/>
    <property type="project" value="InterPro"/>
</dbReference>
<comment type="function">
    <text evidence="17">Bifunctional regulator of neuronal activity in the mushroom body, and possibly other regions of the brain, that acts as a signaling molecule required for homeostatic regulation of sleep under normal conditions and after sleep deprivation. Reduces neuronal excitability by enhancing Sh/shaker K(+) channel activity; possibly by stabilizing Sh/shaker to increase protein levels, accelerating its activation kinetics, slowing C-type inactivation and enhancing recovery from inactivation. Specifically affects the A-type K(+) current. Antagonizes nicotinic acetylcholine receptors (nAChRs) to reduce synaptic transmission, possibly by preventing their localization to the cell surface. Required for regulation of neuromuscular excitability and plasticity at neuromuscular junctions.</text>
</comment>
<feature type="signal peptide" evidence="19">
    <location>
        <begin position="1"/>
        <end position="21"/>
    </location>
</feature>
<dbReference type="GO" id="GO:0048511">
    <property type="term" value="P:rhythmic process"/>
    <property type="evidence" value="ECO:0007669"/>
    <property type="project" value="UniProtKB-KW"/>
</dbReference>
<comment type="similarity">
    <text evidence="2">Belongs to the quiver family.</text>
</comment>
<evidence type="ECO:0000313" key="21">
    <source>
        <dbReference type="EMBL" id="KAB0792920.1"/>
    </source>
</evidence>
<evidence type="ECO:0000256" key="1">
    <source>
        <dbReference type="ARBA" id="ARBA00004471"/>
    </source>
</evidence>
<name>A0A1Y1MY23_PHOPY</name>
<evidence type="ECO:0000256" key="4">
    <source>
        <dbReference type="ARBA" id="ARBA00022622"/>
    </source>
</evidence>
<dbReference type="GO" id="GO:0005886">
    <property type="term" value="C:plasma membrane"/>
    <property type="evidence" value="ECO:0007669"/>
    <property type="project" value="UniProtKB-SubCell"/>
</dbReference>
<accession>A0A1Y1MY23</accession>
<feature type="chain" id="PRO_5033750382" description="UPAR/Ly6 domain-containing protein qvr" evidence="19">
    <location>
        <begin position="22"/>
        <end position="188"/>
    </location>
</feature>
<reference evidence="21 22" key="2">
    <citation type="journal article" date="2018" name="Elife">
        <title>Firefly genomes illuminate parallel origins of bioluminescence in beetles.</title>
        <authorList>
            <person name="Fallon T.R."/>
            <person name="Lower S.E."/>
            <person name="Chang C.H."/>
            <person name="Bessho-Uehara M."/>
            <person name="Martin G.J."/>
            <person name="Bewick A.J."/>
            <person name="Behringer M."/>
            <person name="Debat H.J."/>
            <person name="Wong I."/>
            <person name="Day J.C."/>
            <person name="Suvorov A."/>
            <person name="Silva C.J."/>
            <person name="Stanger-Hall K.F."/>
            <person name="Hall D.W."/>
            <person name="Schmitz R.J."/>
            <person name="Nelson D.R."/>
            <person name="Lewis S.M."/>
            <person name="Shigenobu S."/>
            <person name="Bybee S.M."/>
            <person name="Larracuente A.M."/>
            <person name="Oba Y."/>
            <person name="Weng J.K."/>
        </authorList>
    </citation>
    <scope>NUCLEOTIDE SEQUENCE [LARGE SCALE GENOMIC DNA]</scope>
    <source>
        <strain evidence="21">1611_PpyrPB1</strain>
        <tissue evidence="21">Whole body</tissue>
    </source>
</reference>
<keyword evidence="9" id="KW-0472">Membrane</keyword>
<evidence type="ECO:0000256" key="17">
    <source>
        <dbReference type="ARBA" id="ARBA00045788"/>
    </source>
</evidence>
<evidence type="ECO:0000256" key="9">
    <source>
        <dbReference type="ARBA" id="ARBA00023136"/>
    </source>
</evidence>
<keyword evidence="6 19" id="KW-0732">Signal</keyword>
<evidence type="ECO:0000256" key="7">
    <source>
        <dbReference type="ARBA" id="ARBA00022989"/>
    </source>
</evidence>
<evidence type="ECO:0000256" key="15">
    <source>
        <dbReference type="ARBA" id="ARBA00044524"/>
    </source>
</evidence>
<proteinExistence type="inferred from homology"/>
<dbReference type="AlphaFoldDB" id="A0A1Y1MY23"/>
<evidence type="ECO:0000256" key="10">
    <source>
        <dbReference type="ARBA" id="ARBA00023157"/>
    </source>
</evidence>
<evidence type="ECO:0000256" key="14">
    <source>
        <dbReference type="ARBA" id="ARBA00044499"/>
    </source>
</evidence>
<keyword evidence="11" id="KW-0325">Glycoprotein</keyword>
<keyword evidence="22" id="KW-1185">Reference proteome</keyword>
<evidence type="ECO:0000256" key="19">
    <source>
        <dbReference type="SAM" id="SignalP"/>
    </source>
</evidence>
<keyword evidence="10" id="KW-1015">Disulfide bond</keyword>
<dbReference type="GO" id="GO:0032222">
    <property type="term" value="P:regulation of synaptic transmission, cholinergic"/>
    <property type="evidence" value="ECO:0007669"/>
    <property type="project" value="InterPro"/>
</dbReference>
<organism evidence="20">
    <name type="scientific">Photinus pyralis</name>
    <name type="common">Common eastern firefly</name>
    <name type="synonym">Lampyris pyralis</name>
    <dbReference type="NCBI Taxonomy" id="7054"/>
    <lineage>
        <taxon>Eukaryota</taxon>
        <taxon>Metazoa</taxon>
        <taxon>Ecdysozoa</taxon>
        <taxon>Arthropoda</taxon>
        <taxon>Hexapoda</taxon>
        <taxon>Insecta</taxon>
        <taxon>Pterygota</taxon>
        <taxon>Neoptera</taxon>
        <taxon>Endopterygota</taxon>
        <taxon>Coleoptera</taxon>
        <taxon>Polyphaga</taxon>
        <taxon>Elateriformia</taxon>
        <taxon>Elateroidea</taxon>
        <taxon>Lampyridae</taxon>
        <taxon>Lampyrinae</taxon>
        <taxon>Photinus</taxon>
    </lineage>
</organism>
<keyword evidence="8" id="KW-0090">Biological rhythms</keyword>
<dbReference type="EMBL" id="VVIM01000009">
    <property type="protein sequence ID" value="KAB0792920.1"/>
    <property type="molecule type" value="Genomic_DNA"/>
</dbReference>
<sequence length="188" mass="21059">MAVTFCVFLLELMLLAVLVSSESVNGALRCYHCESAITDACEDPFDSAIVASAECNSLNYSPKQRRDDEGFQSVDSELEIVDGRFRGVQVLNRILERNETIAKDNFRYVCIKVELVKDDLVSVTRTCERIGTYVKDACEFVTQKANPLVTVKSCRFCESDNCNSGRSLRSNLFATFICVGILIIKNRI</sequence>
<evidence type="ECO:0000256" key="13">
    <source>
        <dbReference type="ARBA" id="ARBA00031037"/>
    </source>
</evidence>
<evidence type="ECO:0000256" key="18">
    <source>
        <dbReference type="ARBA" id="ARBA00046769"/>
    </source>
</evidence>
<comment type="subcellular location">
    <subcellularLocation>
        <location evidence="1">Cell membrane</location>
        <topology evidence="1">Lipid-anchor</topology>
        <topology evidence="1">GPI-anchor</topology>
        <orientation evidence="1">Extracellular side</orientation>
    </subcellularLocation>
    <subcellularLocation>
        <location evidence="14">Membrane raft</location>
        <topology evidence="14">Lipid-anchor</topology>
        <topology evidence="14">GPI-anchor</topology>
        <orientation evidence="14">Extracellular side</orientation>
    </subcellularLocation>
</comment>